<keyword evidence="3" id="KW-1185">Reference proteome</keyword>
<dbReference type="Proteomes" id="UP000431092">
    <property type="component" value="Unassembled WGS sequence"/>
</dbReference>
<evidence type="ECO:0000313" key="2">
    <source>
        <dbReference type="EMBL" id="MTB71442.1"/>
    </source>
</evidence>
<sequence>MPSALAPPDVELERRSRREESMRHLKWAAELAVSDDERKAQLGYQELVALWDSSLLTDTEKSFITAAMAAIVRDTTSKVEDAEERGEGVVVVLRPPQEGSTPQAPQTDHPGTP</sequence>
<dbReference type="AlphaFoldDB" id="A0A6I3IC16"/>
<gene>
    <name evidence="2" type="ORF">GGG17_05555</name>
</gene>
<evidence type="ECO:0000256" key="1">
    <source>
        <dbReference type="SAM" id="MobiDB-lite"/>
    </source>
</evidence>
<dbReference type="RefSeq" id="WP_154592768.1">
    <property type="nucleotide sequence ID" value="NZ_WLVL01000019.1"/>
</dbReference>
<protein>
    <submittedName>
        <fullName evidence="2">Uncharacterized protein</fullName>
    </submittedName>
</protein>
<reference evidence="2 3" key="1">
    <citation type="submission" date="2019-11" db="EMBL/GenBank/DDBJ databases">
        <title>Whole genome sequencing identifies a novel species of the genus Arsenicicoccus isolated from human blood.</title>
        <authorList>
            <person name="Jeong J.H."/>
            <person name="Kweon O.J."/>
            <person name="Kim H.R."/>
            <person name="Kim T.-H."/>
            <person name="Ha S.-M."/>
            <person name="Lee M.-K."/>
        </authorList>
    </citation>
    <scope>NUCLEOTIDE SEQUENCE [LARGE SCALE GENOMIC DNA]</scope>
    <source>
        <strain evidence="2 3">MKL-02</strain>
    </source>
</reference>
<name>A0A6I3IC16_9MICO</name>
<accession>A0A6I3IC16</accession>
<organism evidence="2 3">
    <name type="scientific">Arsenicicoccus cauae</name>
    <dbReference type="NCBI Taxonomy" id="2663847"/>
    <lineage>
        <taxon>Bacteria</taxon>
        <taxon>Bacillati</taxon>
        <taxon>Actinomycetota</taxon>
        <taxon>Actinomycetes</taxon>
        <taxon>Micrococcales</taxon>
        <taxon>Intrasporangiaceae</taxon>
        <taxon>Arsenicicoccus</taxon>
    </lineage>
</organism>
<proteinExistence type="predicted"/>
<dbReference type="EMBL" id="WLVL01000019">
    <property type="protein sequence ID" value="MTB71442.1"/>
    <property type="molecule type" value="Genomic_DNA"/>
</dbReference>
<evidence type="ECO:0000313" key="3">
    <source>
        <dbReference type="Proteomes" id="UP000431092"/>
    </source>
</evidence>
<comment type="caution">
    <text evidence="2">The sequence shown here is derived from an EMBL/GenBank/DDBJ whole genome shotgun (WGS) entry which is preliminary data.</text>
</comment>
<feature type="region of interest" description="Disordered" evidence="1">
    <location>
        <begin position="93"/>
        <end position="113"/>
    </location>
</feature>